<dbReference type="PROSITE" id="PS50928">
    <property type="entry name" value="ABC_TM1"/>
    <property type="match status" value="1"/>
</dbReference>
<dbReference type="GO" id="GO:0055085">
    <property type="term" value="P:transmembrane transport"/>
    <property type="evidence" value="ECO:0007669"/>
    <property type="project" value="InterPro"/>
</dbReference>
<feature type="transmembrane region" description="Helical" evidence="7">
    <location>
        <begin position="259"/>
        <end position="280"/>
    </location>
</feature>
<organism evidence="9 10">
    <name type="scientific">Rhizobium etli 8C-3</name>
    <dbReference type="NCBI Taxonomy" id="538025"/>
    <lineage>
        <taxon>Bacteria</taxon>
        <taxon>Pseudomonadati</taxon>
        <taxon>Pseudomonadota</taxon>
        <taxon>Alphaproteobacteria</taxon>
        <taxon>Hyphomicrobiales</taxon>
        <taxon>Rhizobiaceae</taxon>
        <taxon>Rhizobium/Agrobacterium group</taxon>
        <taxon>Rhizobium</taxon>
    </lineage>
</organism>
<feature type="transmembrane region" description="Helical" evidence="7">
    <location>
        <begin position="199"/>
        <end position="221"/>
    </location>
</feature>
<dbReference type="CDD" id="cd06261">
    <property type="entry name" value="TM_PBP2"/>
    <property type="match status" value="1"/>
</dbReference>
<comment type="subcellular location">
    <subcellularLocation>
        <location evidence="1 7">Cell membrane</location>
        <topology evidence="1 7">Multi-pass membrane protein</topology>
    </subcellularLocation>
</comment>
<name>A0A1L5PAH7_RHIET</name>
<comment type="similarity">
    <text evidence="7">Belongs to the binding-protein-dependent transport system permease family.</text>
</comment>
<feature type="transmembrane region" description="Helical" evidence="7">
    <location>
        <begin position="12"/>
        <end position="33"/>
    </location>
</feature>
<keyword evidence="6 7" id="KW-0472">Membrane</keyword>
<evidence type="ECO:0000313" key="10">
    <source>
        <dbReference type="Proteomes" id="UP000185109"/>
    </source>
</evidence>
<feature type="transmembrane region" description="Helical" evidence="7">
    <location>
        <begin position="153"/>
        <end position="178"/>
    </location>
</feature>
<accession>A0A1L5PAH7</accession>
<keyword evidence="4 7" id="KW-0812">Transmembrane</keyword>
<evidence type="ECO:0000256" key="2">
    <source>
        <dbReference type="ARBA" id="ARBA00022448"/>
    </source>
</evidence>
<keyword evidence="3" id="KW-1003">Cell membrane</keyword>
<evidence type="ECO:0000313" key="9">
    <source>
        <dbReference type="EMBL" id="APO77168.1"/>
    </source>
</evidence>
<evidence type="ECO:0000256" key="4">
    <source>
        <dbReference type="ARBA" id="ARBA00022692"/>
    </source>
</evidence>
<keyword evidence="5 7" id="KW-1133">Transmembrane helix</keyword>
<geneLocation type="plasmid" evidence="10">
    <name>prsp8c3a</name>
</geneLocation>
<reference evidence="9 10" key="1">
    <citation type="submission" date="2016-09" db="EMBL/GenBank/DDBJ databases">
        <title>The complete genome sequences of Rhizobium gallicum, symbiovars gallicum and phaseoli, symbionts associated to common bean (Phaseolus vulgaris).</title>
        <authorList>
            <person name="Bustos P."/>
            <person name="Santamaria R.I."/>
            <person name="Perez-Carrascal O.M."/>
            <person name="Juarez S."/>
            <person name="Lozano L."/>
            <person name="Martinez-Flores I."/>
            <person name="Martinez-Romero E."/>
            <person name="Cevallos M."/>
            <person name="Romero D."/>
            <person name="Davila G."/>
            <person name="Gonzalez V."/>
        </authorList>
    </citation>
    <scope>NUCLEOTIDE SEQUENCE [LARGE SCALE GENOMIC DNA]</scope>
    <source>
        <strain evidence="9 10">8C-3</strain>
        <plasmid evidence="10">Plasmid prsp8c3a</plasmid>
    </source>
</reference>
<dbReference type="InterPro" id="IPR035906">
    <property type="entry name" value="MetI-like_sf"/>
</dbReference>
<feature type="domain" description="ABC transmembrane type-1" evidence="8">
    <location>
        <begin position="68"/>
        <end position="280"/>
    </location>
</feature>
<protein>
    <submittedName>
        <fullName evidence="9">ABC transporter permease protein</fullName>
    </submittedName>
</protein>
<dbReference type="PANTHER" id="PTHR43005:SF1">
    <property type="entry name" value="SPERMIDINE_PUTRESCINE TRANSPORT SYSTEM PERMEASE PROTEIN"/>
    <property type="match status" value="1"/>
</dbReference>
<evidence type="ECO:0000256" key="5">
    <source>
        <dbReference type="ARBA" id="ARBA00022989"/>
    </source>
</evidence>
<keyword evidence="2 7" id="KW-0813">Transport</keyword>
<evidence type="ECO:0000259" key="8">
    <source>
        <dbReference type="PROSITE" id="PS50928"/>
    </source>
</evidence>
<dbReference type="Pfam" id="PF00528">
    <property type="entry name" value="BPD_transp_1"/>
    <property type="match status" value="1"/>
</dbReference>
<sequence>MHHISRNHARMFYQPVVGFLALAAFALLGYAIWLCLHNISLMTTKGTQFVGFQNFVRLATDWRGLQALWRTVLFVVLATSFEVILGIAIALFLDQEFRGKKFVRAVILVPMIMTPVIAGLTWRFLFNAQSGMINYWLSTIGVAPVDWLGNPNVALYAVLVADIWQWTPFVVLLAMSTLETIPKDLVEAARMDGASEVRIIWHVILPMLRRTLAVAALIRAIDSVKAFDLFYIMTKGGPALSTETQNLYGYTVAFTNFDISYAMTIALFLTIVTNIALMLLNRFAMPKGVR</sequence>
<dbReference type="GO" id="GO:0005886">
    <property type="term" value="C:plasma membrane"/>
    <property type="evidence" value="ECO:0007669"/>
    <property type="project" value="UniProtKB-SubCell"/>
</dbReference>
<evidence type="ECO:0000256" key="6">
    <source>
        <dbReference type="ARBA" id="ARBA00023136"/>
    </source>
</evidence>
<proteinExistence type="inferred from homology"/>
<dbReference type="InterPro" id="IPR000515">
    <property type="entry name" value="MetI-like"/>
</dbReference>
<feature type="transmembrane region" description="Helical" evidence="7">
    <location>
        <begin position="67"/>
        <end position="93"/>
    </location>
</feature>
<evidence type="ECO:0000256" key="3">
    <source>
        <dbReference type="ARBA" id="ARBA00022475"/>
    </source>
</evidence>
<dbReference type="PANTHER" id="PTHR43005">
    <property type="entry name" value="BLR7065 PROTEIN"/>
    <property type="match status" value="1"/>
</dbReference>
<dbReference type="SUPFAM" id="SSF161098">
    <property type="entry name" value="MetI-like"/>
    <property type="match status" value="1"/>
</dbReference>
<dbReference type="Gene3D" id="1.10.3720.10">
    <property type="entry name" value="MetI-like"/>
    <property type="match status" value="1"/>
</dbReference>
<dbReference type="EMBL" id="CP017242">
    <property type="protein sequence ID" value="APO77168.1"/>
    <property type="molecule type" value="Genomic_DNA"/>
</dbReference>
<evidence type="ECO:0000256" key="7">
    <source>
        <dbReference type="RuleBase" id="RU363032"/>
    </source>
</evidence>
<evidence type="ECO:0000256" key="1">
    <source>
        <dbReference type="ARBA" id="ARBA00004651"/>
    </source>
</evidence>
<keyword evidence="9" id="KW-0614">Plasmid</keyword>
<feature type="transmembrane region" description="Helical" evidence="7">
    <location>
        <begin position="105"/>
        <end position="126"/>
    </location>
</feature>
<gene>
    <name evidence="9" type="ORF">AM571_PA00285</name>
</gene>
<dbReference type="AlphaFoldDB" id="A0A1L5PAH7"/>
<dbReference type="Proteomes" id="UP000185109">
    <property type="component" value="Plasmid pRsp8C3a"/>
</dbReference>